<gene>
    <name evidence="1" type="ORF">DES40_2434</name>
</gene>
<dbReference type="Proteomes" id="UP000282211">
    <property type="component" value="Unassembled WGS sequence"/>
</dbReference>
<evidence type="ECO:0000313" key="2">
    <source>
        <dbReference type="Proteomes" id="UP000282211"/>
    </source>
</evidence>
<dbReference type="AlphaFoldDB" id="A0A420WF72"/>
<accession>A0A420WF72</accession>
<keyword evidence="2" id="KW-1185">Reference proteome</keyword>
<dbReference type="EMBL" id="RBII01000002">
    <property type="protein sequence ID" value="RKQ69631.1"/>
    <property type="molecule type" value="Genomic_DNA"/>
</dbReference>
<evidence type="ECO:0000313" key="1">
    <source>
        <dbReference type="EMBL" id="RKQ69631.1"/>
    </source>
</evidence>
<dbReference type="InParanoid" id="A0A420WF72"/>
<protein>
    <submittedName>
        <fullName evidence="1">Uncharacterized protein</fullName>
    </submittedName>
</protein>
<proteinExistence type="predicted"/>
<comment type="caution">
    <text evidence="1">The sequence shown here is derived from an EMBL/GenBank/DDBJ whole genome shotgun (WGS) entry which is preliminary data.</text>
</comment>
<name>A0A420WF72_9PROT</name>
<organism evidence="1 2">
    <name type="scientific">Litorimonas taeanensis</name>
    <dbReference type="NCBI Taxonomy" id="568099"/>
    <lineage>
        <taxon>Bacteria</taxon>
        <taxon>Pseudomonadati</taxon>
        <taxon>Pseudomonadota</taxon>
        <taxon>Alphaproteobacteria</taxon>
        <taxon>Maricaulales</taxon>
        <taxon>Robiginitomaculaceae</taxon>
    </lineage>
</organism>
<reference evidence="1 2" key="1">
    <citation type="submission" date="2018-10" db="EMBL/GenBank/DDBJ databases">
        <title>Genomic Encyclopedia of Type Strains, Phase IV (KMG-IV): sequencing the most valuable type-strain genomes for metagenomic binning, comparative biology and taxonomic classification.</title>
        <authorList>
            <person name="Goeker M."/>
        </authorList>
    </citation>
    <scope>NUCLEOTIDE SEQUENCE [LARGE SCALE GENOMIC DNA]</scope>
    <source>
        <strain evidence="1 2">DSM 22008</strain>
    </source>
</reference>
<sequence length="351" mass="39950">MMHLSEVAALSNKEKLITTAEARILAGYLGALTNTFTALSYKFLMTHRIGDRESASMSIDKTESGFPIFQELMQMASDATQAKKHLKSLPTQERLKKDMVTHILTEKSSPTPLQYAMSQRLYYEYLDQENLFLTQNHPQLVWVGKEMRDGKNGGRRRYLVHWAAYDSQTNLPAVYLMELEDTASRALVHDERRWPQVQSHLMAQAVSSLKLLTIAKGFDSDFDSLHPKLLRRFHLGPMYSHAYTEQHGPIRDVLSEAHGEAGEDWALAWTVESLLSEDTVQEKTGIFKKSERQVYKLDAGPAGKESGATDTQRSLILPHPAFQVLEEKQAAHFRNTRKYVVGHNKKILSYN</sequence>